<dbReference type="AlphaFoldDB" id="A0A1Z4VQ38"/>
<dbReference type="InterPro" id="IPR019595">
    <property type="entry name" value="DUF2470"/>
</dbReference>
<dbReference type="Pfam" id="PF10615">
    <property type="entry name" value="DUF2470"/>
    <property type="match status" value="1"/>
</dbReference>
<organism evidence="2 3">
    <name type="scientific">Thiohalobacter thiocyanaticus</name>
    <dbReference type="NCBI Taxonomy" id="585455"/>
    <lineage>
        <taxon>Bacteria</taxon>
        <taxon>Pseudomonadati</taxon>
        <taxon>Pseudomonadota</taxon>
        <taxon>Gammaproteobacteria</taxon>
        <taxon>Thiohalobacterales</taxon>
        <taxon>Thiohalobacteraceae</taxon>
        <taxon>Thiohalobacter</taxon>
    </lineage>
</organism>
<dbReference type="KEGG" id="ttc:FOKN1_1133"/>
<feature type="domain" description="DUF2470" evidence="1">
    <location>
        <begin position="16"/>
        <end position="91"/>
    </location>
</feature>
<dbReference type="SUPFAM" id="SSF50475">
    <property type="entry name" value="FMN-binding split barrel"/>
    <property type="match status" value="1"/>
</dbReference>
<dbReference type="InterPro" id="IPR037119">
    <property type="entry name" value="Haem_oxidase_HugZ-like_sf"/>
</dbReference>
<keyword evidence="3" id="KW-1185">Reference proteome</keyword>
<gene>
    <name evidence="2" type="ORF">FOKN1_1133</name>
</gene>
<dbReference type="EMBL" id="AP018052">
    <property type="protein sequence ID" value="BAZ93532.1"/>
    <property type="molecule type" value="Genomic_DNA"/>
</dbReference>
<dbReference type="Proteomes" id="UP000218765">
    <property type="component" value="Chromosome"/>
</dbReference>
<evidence type="ECO:0000313" key="2">
    <source>
        <dbReference type="EMBL" id="BAZ93532.1"/>
    </source>
</evidence>
<sequence>MSQTQTDTDFLAAEEKARMIEHMNEDHADAVLNYVHAFLGVQAATAARLLDIDRDAMSVEYHTDQGRVLGRIPFTEPLTGKAQIRPVLVEMAKVARQRLGLAVPAPH</sequence>
<evidence type="ECO:0000259" key="1">
    <source>
        <dbReference type="Pfam" id="PF10615"/>
    </source>
</evidence>
<proteinExistence type="predicted"/>
<dbReference type="Gene3D" id="3.20.180.10">
    <property type="entry name" value="PNP-oxidase-like"/>
    <property type="match status" value="1"/>
</dbReference>
<dbReference type="RefSeq" id="WP_096365556.1">
    <property type="nucleotide sequence ID" value="NZ_AP018052.1"/>
</dbReference>
<dbReference type="PANTHER" id="PTHR37783">
    <property type="entry name" value="MEMBRANE PROTEIN, PUTATIVE (AFU_ORTHOLOGUE AFUA_1G04315)-RELATED"/>
    <property type="match status" value="1"/>
</dbReference>
<accession>A0A1Z4VQ38</accession>
<name>A0A1Z4VQ38_9GAMM</name>
<reference evidence="2 3" key="1">
    <citation type="submission" date="2017-05" db="EMBL/GenBank/DDBJ databases">
        <title>Thiocyanate degradation by Thiohalobacter thiocyanaticus FOKN1.</title>
        <authorList>
            <person name="Oshiki M."/>
            <person name="Fukushima T."/>
            <person name="Kawano S."/>
            <person name="Nakagawa J."/>
        </authorList>
    </citation>
    <scope>NUCLEOTIDE SEQUENCE [LARGE SCALE GENOMIC DNA]</scope>
    <source>
        <strain evidence="2 3">FOKN1</strain>
    </source>
</reference>
<dbReference type="PANTHER" id="PTHR37783:SF1">
    <property type="entry name" value="MEMBRANE PROTEIN, PUTATIVE (AFU_ORTHOLOGUE AFUA_1G04315)-RELATED"/>
    <property type="match status" value="1"/>
</dbReference>
<protein>
    <submittedName>
        <fullName evidence="2">Putative heme iron utilization protein</fullName>
    </submittedName>
</protein>
<evidence type="ECO:0000313" key="3">
    <source>
        <dbReference type="Proteomes" id="UP000218765"/>
    </source>
</evidence>
<dbReference type="OrthoDB" id="9776211at2"/>